<evidence type="ECO:0000313" key="3">
    <source>
        <dbReference type="EMBL" id="USS42129.1"/>
    </source>
</evidence>
<reference evidence="3" key="2">
    <citation type="submission" date="2022-06" db="EMBL/GenBank/DDBJ databases">
        <title>Draft genome sequence of Burkholderia glumae strain GR20004 isolated from rice panicle showing bacterial panicle blight.</title>
        <authorList>
            <person name="Choi S.Y."/>
            <person name="Lee Y.H."/>
        </authorList>
    </citation>
    <scope>NUCLEOTIDE SEQUENCE</scope>
    <source>
        <strain evidence="3">GR20004</strain>
    </source>
</reference>
<accession>A0AAQ0BR32</accession>
<dbReference type="AlphaFoldDB" id="A0AAQ0BR32"/>
<dbReference type="Proteomes" id="UP000594892">
    <property type="component" value="Chromosome 1"/>
</dbReference>
<evidence type="ECO:0000313" key="5">
    <source>
        <dbReference type="Proteomes" id="UP001056386"/>
    </source>
</evidence>
<feature type="chain" id="PRO_5043012542" evidence="1">
    <location>
        <begin position="28"/>
        <end position="162"/>
    </location>
</feature>
<keyword evidence="5" id="KW-1185">Reference proteome</keyword>
<dbReference type="EMBL" id="CP099583">
    <property type="protein sequence ID" value="USS42129.1"/>
    <property type="molecule type" value="Genomic_DNA"/>
</dbReference>
<name>A0AAQ0BR32_BURGL</name>
<dbReference type="RefSeq" id="WP_035979638.1">
    <property type="nucleotide sequence ID" value="NZ_CP021075.1"/>
</dbReference>
<feature type="signal peptide" evidence="1">
    <location>
        <begin position="1"/>
        <end position="27"/>
    </location>
</feature>
<organism evidence="2 4">
    <name type="scientific">Burkholderia glumae</name>
    <name type="common">Pseudomonas glumae</name>
    <dbReference type="NCBI Taxonomy" id="337"/>
    <lineage>
        <taxon>Bacteria</taxon>
        <taxon>Pseudomonadati</taxon>
        <taxon>Pseudomonadota</taxon>
        <taxon>Betaproteobacteria</taxon>
        <taxon>Burkholderiales</taxon>
        <taxon>Burkholderiaceae</taxon>
        <taxon>Burkholderia</taxon>
    </lineage>
</organism>
<evidence type="ECO:0000313" key="2">
    <source>
        <dbReference type="EMBL" id="QPQ89740.1"/>
    </source>
</evidence>
<keyword evidence="1" id="KW-0732">Signal</keyword>
<evidence type="ECO:0000256" key="1">
    <source>
        <dbReference type="SAM" id="SignalP"/>
    </source>
</evidence>
<gene>
    <name evidence="2" type="ORF">I6H06_08955</name>
    <name evidence="3" type="ORF">NFI99_07730</name>
</gene>
<dbReference type="Proteomes" id="UP001056386">
    <property type="component" value="Chromosome 2"/>
</dbReference>
<dbReference type="GeneID" id="45694469"/>
<dbReference type="EMBL" id="CP065600">
    <property type="protein sequence ID" value="QPQ89740.1"/>
    <property type="molecule type" value="Genomic_DNA"/>
</dbReference>
<protein>
    <submittedName>
        <fullName evidence="2">Uncharacterized protein</fullName>
    </submittedName>
</protein>
<reference evidence="2 4" key="1">
    <citation type="submission" date="2020-12" db="EMBL/GenBank/DDBJ databases">
        <title>FDA dAtabase for Regulatory Grade micrObial Sequences (FDA-ARGOS): Supporting development and validation of Infectious Disease Dx tests.</title>
        <authorList>
            <person name="Minogue T."/>
            <person name="Wolcott M."/>
            <person name="Wasieloski L."/>
            <person name="Aguilar W."/>
            <person name="Moore D."/>
            <person name="Jaissle J."/>
            <person name="Tallon L."/>
            <person name="Sadzewicz L."/>
            <person name="Zhao X."/>
            <person name="Boylan J."/>
            <person name="Ott S."/>
            <person name="Bowen H."/>
            <person name="Vavikolanu K."/>
            <person name="Mehta A."/>
            <person name="Aluvathingal J."/>
            <person name="Nadendla S."/>
            <person name="Yan Y."/>
            <person name="Sichtig H."/>
        </authorList>
    </citation>
    <scope>NUCLEOTIDE SEQUENCE [LARGE SCALE GENOMIC DNA]</scope>
    <source>
        <strain evidence="2 4">FDAARGOS_949</strain>
    </source>
</reference>
<evidence type="ECO:0000313" key="4">
    <source>
        <dbReference type="Proteomes" id="UP000594892"/>
    </source>
</evidence>
<sequence length="162" mass="16364">MMRIFEARSRAAARLAGLVLAAGAALAAVPAAHAAAGAGAITLRAGGTSATTTLTLRDAGLDPGGRRRFAYTLRVARGACHASLAGVAHLAAQADAAGGDAASLRNGAGVNTRRFHDAAEGRDVTLTIDVGSARPQYAGVQIGRAPAGCVDWQRLDGDFYAR</sequence>
<proteinExistence type="predicted"/>